<evidence type="ECO:0000256" key="9">
    <source>
        <dbReference type="ARBA" id="ARBA00023163"/>
    </source>
</evidence>
<comment type="subcellular location">
    <subcellularLocation>
        <location evidence="1">Nucleus</location>
    </subcellularLocation>
</comment>
<keyword evidence="10" id="KW-0539">Nucleus</keyword>
<keyword evidence="8" id="KW-0238">DNA-binding</keyword>
<dbReference type="Pfam" id="PF00096">
    <property type="entry name" value="zf-C2H2"/>
    <property type="match status" value="2"/>
</dbReference>
<dbReference type="Gene3D" id="3.30.160.60">
    <property type="entry name" value="Classic Zinc Finger"/>
    <property type="match status" value="2"/>
</dbReference>
<comment type="similarity">
    <text evidence="2">Belongs to the krueppel C2H2-type zinc-finger protein family.</text>
</comment>
<dbReference type="AlphaFoldDB" id="A0A094MP05"/>
<name>A0A094MP05_ANTCR</name>
<evidence type="ECO:0000256" key="1">
    <source>
        <dbReference type="ARBA" id="ARBA00004123"/>
    </source>
</evidence>
<feature type="domain" description="C2H2-type" evidence="12">
    <location>
        <begin position="1"/>
        <end position="26"/>
    </location>
</feature>
<dbReference type="GO" id="GO:0008270">
    <property type="term" value="F:zinc ion binding"/>
    <property type="evidence" value="ECO:0007669"/>
    <property type="project" value="UniProtKB-KW"/>
</dbReference>
<keyword evidence="4" id="KW-0677">Repeat</keyword>
<dbReference type="SUPFAM" id="SSF57667">
    <property type="entry name" value="beta-beta-alpha zinc fingers"/>
    <property type="match status" value="1"/>
</dbReference>
<reference evidence="13 14" key="1">
    <citation type="submission" date="2014-04" db="EMBL/GenBank/DDBJ databases">
        <title>Genome evolution of avian class.</title>
        <authorList>
            <person name="Zhang G."/>
            <person name="Li C."/>
        </authorList>
    </citation>
    <scope>NUCLEOTIDE SEQUENCE [LARGE SCALE GENOMIC DNA]</scope>
    <source>
        <strain evidence="13">BGI_N321</strain>
    </source>
</reference>
<organism evidence="13 14">
    <name type="scientific">Antrostomus carolinensis</name>
    <name type="common">Chuck-will's-widow</name>
    <name type="synonym">Caprimulgus carolinensis</name>
    <dbReference type="NCBI Taxonomy" id="279965"/>
    <lineage>
        <taxon>Eukaryota</taxon>
        <taxon>Metazoa</taxon>
        <taxon>Chordata</taxon>
        <taxon>Craniata</taxon>
        <taxon>Vertebrata</taxon>
        <taxon>Euteleostomi</taxon>
        <taxon>Archelosauria</taxon>
        <taxon>Archosauria</taxon>
        <taxon>Dinosauria</taxon>
        <taxon>Saurischia</taxon>
        <taxon>Theropoda</taxon>
        <taxon>Coelurosauria</taxon>
        <taxon>Aves</taxon>
        <taxon>Neognathae</taxon>
        <taxon>Neoaves</taxon>
        <taxon>Strisores</taxon>
        <taxon>Caprimulgiformes</taxon>
        <taxon>Caprimulgidae</taxon>
        <taxon>Antrostomus</taxon>
    </lineage>
</organism>
<evidence type="ECO:0000313" key="14">
    <source>
        <dbReference type="Proteomes" id="UP000053620"/>
    </source>
</evidence>
<dbReference type="PANTHER" id="PTHR24394:SF44">
    <property type="entry name" value="ZINC FINGER PROTEIN 271-LIKE"/>
    <property type="match status" value="1"/>
</dbReference>
<keyword evidence="9" id="KW-0804">Transcription</keyword>
<keyword evidence="6" id="KW-0862">Zinc</keyword>
<dbReference type="PANTHER" id="PTHR24394">
    <property type="entry name" value="ZINC FINGER PROTEIN"/>
    <property type="match status" value="1"/>
</dbReference>
<dbReference type="InterPro" id="IPR036236">
    <property type="entry name" value="Znf_C2H2_sf"/>
</dbReference>
<evidence type="ECO:0000256" key="11">
    <source>
        <dbReference type="PROSITE-ProRule" id="PRU00042"/>
    </source>
</evidence>
<evidence type="ECO:0000256" key="10">
    <source>
        <dbReference type="ARBA" id="ARBA00023242"/>
    </source>
</evidence>
<dbReference type="FunFam" id="3.30.160.60:FF:001498">
    <property type="entry name" value="Zinc finger protein 404"/>
    <property type="match status" value="1"/>
</dbReference>
<evidence type="ECO:0000313" key="13">
    <source>
        <dbReference type="EMBL" id="KFZ56255.1"/>
    </source>
</evidence>
<gene>
    <name evidence="13" type="ORF">N321_02629</name>
</gene>
<feature type="domain" description="C2H2-type" evidence="12">
    <location>
        <begin position="27"/>
        <end position="47"/>
    </location>
</feature>
<evidence type="ECO:0000256" key="5">
    <source>
        <dbReference type="ARBA" id="ARBA00022771"/>
    </source>
</evidence>
<proteinExistence type="inferred from homology"/>
<keyword evidence="14" id="KW-1185">Reference proteome</keyword>
<dbReference type="EMBL" id="KL346675">
    <property type="protein sequence ID" value="KFZ56255.1"/>
    <property type="molecule type" value="Genomic_DNA"/>
</dbReference>
<accession>A0A094MP05</accession>
<dbReference type="Proteomes" id="UP000053620">
    <property type="component" value="Unassembled WGS sequence"/>
</dbReference>
<dbReference type="GO" id="GO:0000981">
    <property type="term" value="F:DNA-binding transcription factor activity, RNA polymerase II-specific"/>
    <property type="evidence" value="ECO:0007669"/>
    <property type="project" value="TreeGrafter"/>
</dbReference>
<dbReference type="GO" id="GO:0005634">
    <property type="term" value="C:nucleus"/>
    <property type="evidence" value="ECO:0007669"/>
    <property type="project" value="UniProtKB-SubCell"/>
</dbReference>
<evidence type="ECO:0000256" key="6">
    <source>
        <dbReference type="ARBA" id="ARBA00022833"/>
    </source>
</evidence>
<dbReference type="PROSITE" id="PS50157">
    <property type="entry name" value="ZINC_FINGER_C2H2_2"/>
    <property type="match status" value="2"/>
</dbReference>
<dbReference type="GO" id="GO:0003677">
    <property type="term" value="F:DNA binding"/>
    <property type="evidence" value="ECO:0007669"/>
    <property type="project" value="UniProtKB-KW"/>
</dbReference>
<evidence type="ECO:0000256" key="8">
    <source>
        <dbReference type="ARBA" id="ARBA00023125"/>
    </source>
</evidence>
<sequence>CGVCQKSFKQSSHLVQHMLVHSGERPYECGTCGRAYNHVSSLIRHRR</sequence>
<feature type="non-terminal residue" evidence="13">
    <location>
        <position position="1"/>
    </location>
</feature>
<dbReference type="PROSITE" id="PS00028">
    <property type="entry name" value="ZINC_FINGER_C2H2_1"/>
    <property type="match status" value="1"/>
</dbReference>
<feature type="non-terminal residue" evidence="13">
    <location>
        <position position="47"/>
    </location>
</feature>
<evidence type="ECO:0000256" key="4">
    <source>
        <dbReference type="ARBA" id="ARBA00022737"/>
    </source>
</evidence>
<dbReference type="InterPro" id="IPR013087">
    <property type="entry name" value="Znf_C2H2_type"/>
</dbReference>
<protein>
    <submittedName>
        <fullName evidence="13">Zinc finger protein 865</fullName>
    </submittedName>
</protein>
<evidence type="ECO:0000256" key="3">
    <source>
        <dbReference type="ARBA" id="ARBA00022723"/>
    </source>
</evidence>
<evidence type="ECO:0000256" key="2">
    <source>
        <dbReference type="ARBA" id="ARBA00006991"/>
    </source>
</evidence>
<evidence type="ECO:0000259" key="12">
    <source>
        <dbReference type="PROSITE" id="PS50157"/>
    </source>
</evidence>
<keyword evidence="7" id="KW-0805">Transcription regulation</keyword>
<dbReference type="FunFam" id="3.30.160.60:FF:000185">
    <property type="entry name" value="zinc finger protein 319"/>
    <property type="match status" value="1"/>
</dbReference>
<keyword evidence="3" id="KW-0479">Metal-binding</keyword>
<evidence type="ECO:0000256" key="7">
    <source>
        <dbReference type="ARBA" id="ARBA00023015"/>
    </source>
</evidence>
<keyword evidence="5 11" id="KW-0863">Zinc-finger</keyword>